<dbReference type="EMBL" id="BMAT01008162">
    <property type="protein sequence ID" value="GFR79220.1"/>
    <property type="molecule type" value="Genomic_DNA"/>
</dbReference>
<dbReference type="Proteomes" id="UP000762676">
    <property type="component" value="Unassembled WGS sequence"/>
</dbReference>
<organism evidence="2 3">
    <name type="scientific">Elysia marginata</name>
    <dbReference type="NCBI Taxonomy" id="1093978"/>
    <lineage>
        <taxon>Eukaryota</taxon>
        <taxon>Metazoa</taxon>
        <taxon>Spiralia</taxon>
        <taxon>Lophotrochozoa</taxon>
        <taxon>Mollusca</taxon>
        <taxon>Gastropoda</taxon>
        <taxon>Heterobranchia</taxon>
        <taxon>Euthyneura</taxon>
        <taxon>Panpulmonata</taxon>
        <taxon>Sacoglossa</taxon>
        <taxon>Placobranchoidea</taxon>
        <taxon>Plakobranchidae</taxon>
        <taxon>Elysia</taxon>
    </lineage>
</organism>
<feature type="region of interest" description="Disordered" evidence="1">
    <location>
        <begin position="58"/>
        <end position="93"/>
    </location>
</feature>
<sequence>MKFSAQSYKENNSLPPSALHILLNFTLYFSISLHPPKQGQESRFGPHQNCCFKFFNSSPSGEVWPAKDQSPKGAATRDLDSSNPRPSHGLDLTPLPSILDYQVNIEQASERASARGHTHALAI</sequence>
<proteinExistence type="predicted"/>
<reference evidence="2 3" key="1">
    <citation type="journal article" date="2021" name="Elife">
        <title>Chloroplast acquisition without the gene transfer in kleptoplastic sea slugs, Plakobranchus ocellatus.</title>
        <authorList>
            <person name="Maeda T."/>
            <person name="Takahashi S."/>
            <person name="Yoshida T."/>
            <person name="Shimamura S."/>
            <person name="Takaki Y."/>
            <person name="Nagai Y."/>
            <person name="Toyoda A."/>
            <person name="Suzuki Y."/>
            <person name="Arimoto A."/>
            <person name="Ishii H."/>
            <person name="Satoh N."/>
            <person name="Nishiyama T."/>
            <person name="Hasebe M."/>
            <person name="Maruyama T."/>
            <person name="Minagawa J."/>
            <person name="Obokata J."/>
            <person name="Shigenobu S."/>
        </authorList>
    </citation>
    <scope>NUCLEOTIDE SEQUENCE [LARGE SCALE GENOMIC DNA]</scope>
</reference>
<dbReference type="AlphaFoldDB" id="A0AAV4G3U7"/>
<comment type="caution">
    <text evidence="2">The sequence shown here is derived from an EMBL/GenBank/DDBJ whole genome shotgun (WGS) entry which is preliminary data.</text>
</comment>
<name>A0AAV4G3U7_9GAST</name>
<protein>
    <submittedName>
        <fullName evidence="2">Uncharacterized protein</fullName>
    </submittedName>
</protein>
<evidence type="ECO:0000256" key="1">
    <source>
        <dbReference type="SAM" id="MobiDB-lite"/>
    </source>
</evidence>
<accession>A0AAV4G3U7</accession>
<keyword evidence="3" id="KW-1185">Reference proteome</keyword>
<evidence type="ECO:0000313" key="2">
    <source>
        <dbReference type="EMBL" id="GFR79220.1"/>
    </source>
</evidence>
<gene>
    <name evidence="2" type="ORF">ElyMa_004014900</name>
</gene>
<evidence type="ECO:0000313" key="3">
    <source>
        <dbReference type="Proteomes" id="UP000762676"/>
    </source>
</evidence>